<organism evidence="2 3">
    <name type="scientific">Mycolicibacterium gadium</name>
    <name type="common">Mycobacterium gadium</name>
    <dbReference type="NCBI Taxonomy" id="1794"/>
    <lineage>
        <taxon>Bacteria</taxon>
        <taxon>Bacillati</taxon>
        <taxon>Actinomycetota</taxon>
        <taxon>Actinomycetes</taxon>
        <taxon>Mycobacteriales</taxon>
        <taxon>Mycobacteriaceae</taxon>
        <taxon>Mycolicibacterium</taxon>
    </lineage>
</organism>
<accession>A0ABT6GKD4</accession>
<keyword evidence="3" id="KW-1185">Reference proteome</keyword>
<gene>
    <name evidence="2" type="ORF">MNO81_03375</name>
</gene>
<dbReference type="Pfam" id="PF20060">
    <property type="entry name" value="DUF6459"/>
    <property type="match status" value="1"/>
</dbReference>
<evidence type="ECO:0000313" key="3">
    <source>
        <dbReference type="Proteomes" id="UP001154266"/>
    </source>
</evidence>
<comment type="caution">
    <text evidence="2">The sequence shown here is derived from an EMBL/GenBank/DDBJ whole genome shotgun (WGS) entry which is preliminary data.</text>
</comment>
<dbReference type="EMBL" id="JAKZMO010000002">
    <property type="protein sequence ID" value="MDG5481836.1"/>
    <property type="molecule type" value="Genomic_DNA"/>
</dbReference>
<reference evidence="2" key="1">
    <citation type="journal article" date="2023" name="Environ. Microbiol.">
        <title>The 2-methylpropene degradation pathway in Mycobacteriaceae family strains.</title>
        <authorList>
            <person name="Helbich S."/>
            <person name="Barrantes I."/>
            <person name="Dos Anjos Borges L.G."/>
            <person name="Pieper D.H."/>
            <person name="Vainshtein Y."/>
            <person name="Sohn K."/>
            <person name="Engesser K.H."/>
        </authorList>
    </citation>
    <scope>NUCLEOTIDE SEQUENCE</scope>
    <source>
        <strain evidence="2">IBE100</strain>
    </source>
</reference>
<sequence>MTTSPTPTPGAPFVSPVVDYEPQPVGLAACRSTPMLHRRASRSASPARHRSAVREADPPRTAVMFADAALRRVLEVIDRRRPVAQLRPLVAPALIDTVIELSRSSHSRNGRTRGVRTVARLHRIRLRMVDGTDGTEAEVFGTFTNGPRVRALAARIELHRDRWRIVALQIG</sequence>
<proteinExistence type="predicted"/>
<dbReference type="RefSeq" id="WP_278219783.1">
    <property type="nucleotide sequence ID" value="NZ_JAKZMO010000002.1"/>
</dbReference>
<evidence type="ECO:0000256" key="1">
    <source>
        <dbReference type="SAM" id="MobiDB-lite"/>
    </source>
</evidence>
<feature type="compositionally biased region" description="Basic residues" evidence="1">
    <location>
        <begin position="37"/>
        <end position="51"/>
    </location>
</feature>
<dbReference type="InterPro" id="IPR045596">
    <property type="entry name" value="DUF6459"/>
</dbReference>
<name>A0ABT6GKD4_MYCGU</name>
<dbReference type="Proteomes" id="UP001154266">
    <property type="component" value="Unassembled WGS sequence"/>
</dbReference>
<feature type="region of interest" description="Disordered" evidence="1">
    <location>
        <begin position="37"/>
        <end position="56"/>
    </location>
</feature>
<protein>
    <submittedName>
        <fullName evidence="2">Rv3235 family protein</fullName>
    </submittedName>
</protein>
<evidence type="ECO:0000313" key="2">
    <source>
        <dbReference type="EMBL" id="MDG5481836.1"/>
    </source>
</evidence>